<dbReference type="InterPro" id="IPR036291">
    <property type="entry name" value="NAD(P)-bd_dom_sf"/>
</dbReference>
<name>A0A834R1C2_SARSC</name>
<dbReference type="PANTHER" id="PTHR43677">
    <property type="entry name" value="SHORT-CHAIN DEHYDROGENASE/REDUCTASE"/>
    <property type="match status" value="1"/>
</dbReference>
<dbReference type="InterPro" id="IPR051397">
    <property type="entry name" value="Zn-ADH-like_protein"/>
</dbReference>
<dbReference type="GO" id="GO:0008270">
    <property type="term" value="F:zinc ion binding"/>
    <property type="evidence" value="ECO:0007669"/>
    <property type="project" value="InterPro"/>
</dbReference>
<gene>
    <name evidence="4" type="ORF">SSS_6989</name>
</gene>
<reference evidence="6" key="1">
    <citation type="journal article" date="2020" name="PLoS Negl. Trop. Dis.">
        <title>High-quality nuclear genome for Sarcoptes scabiei-A critical resource for a neglected parasite.</title>
        <authorList>
            <person name="Korhonen P.K."/>
            <person name="Gasser R.B."/>
            <person name="Ma G."/>
            <person name="Wang T."/>
            <person name="Stroehlein A.J."/>
            <person name="Young N.D."/>
            <person name="Ang C.S."/>
            <person name="Fernando D.D."/>
            <person name="Lu H.C."/>
            <person name="Taylor S."/>
            <person name="Reynolds S.L."/>
            <person name="Mofiz E."/>
            <person name="Najaraj S.H."/>
            <person name="Gowda H."/>
            <person name="Madugundu A."/>
            <person name="Renuse S."/>
            <person name="Holt D."/>
            <person name="Pandey A."/>
            <person name="Papenfuss A.T."/>
            <person name="Fischer K."/>
        </authorList>
    </citation>
    <scope>NUCLEOTIDE SEQUENCE [LARGE SCALE GENOMIC DNA]</scope>
</reference>
<feature type="domain" description="Enoyl reductase (ER)" evidence="3">
    <location>
        <begin position="16"/>
        <end position="303"/>
    </location>
</feature>
<protein>
    <recommendedName>
        <fullName evidence="1">15-oxoprostaglandin 13-reductase</fullName>
        <ecNumber evidence="1">1.3.1.48</ecNumber>
    </recommendedName>
</protein>
<proteinExistence type="predicted"/>
<dbReference type="Pfam" id="PF00107">
    <property type="entry name" value="ADH_zinc_N"/>
    <property type="match status" value="1"/>
</dbReference>
<reference evidence="5" key="3">
    <citation type="submission" date="2022-06" db="UniProtKB">
        <authorList>
            <consortium name="EnsemblMetazoa"/>
        </authorList>
    </citation>
    <scope>IDENTIFICATION</scope>
</reference>
<dbReference type="InterPro" id="IPR020843">
    <property type="entry name" value="ER"/>
</dbReference>
<dbReference type="AlphaFoldDB" id="A0A834R1C2"/>
<dbReference type="EMBL" id="WVUK01000066">
    <property type="protein sequence ID" value="KAF7488171.1"/>
    <property type="molecule type" value="Genomic_DNA"/>
</dbReference>
<organism evidence="4">
    <name type="scientific">Sarcoptes scabiei</name>
    <name type="common">Itch mite</name>
    <name type="synonym">Acarus scabiei</name>
    <dbReference type="NCBI Taxonomy" id="52283"/>
    <lineage>
        <taxon>Eukaryota</taxon>
        <taxon>Metazoa</taxon>
        <taxon>Ecdysozoa</taxon>
        <taxon>Arthropoda</taxon>
        <taxon>Chelicerata</taxon>
        <taxon>Arachnida</taxon>
        <taxon>Acari</taxon>
        <taxon>Acariformes</taxon>
        <taxon>Sarcoptiformes</taxon>
        <taxon>Astigmata</taxon>
        <taxon>Psoroptidia</taxon>
        <taxon>Sarcoptoidea</taxon>
        <taxon>Sarcoptidae</taxon>
        <taxon>Sarcoptinae</taxon>
        <taxon>Sarcoptes</taxon>
    </lineage>
</organism>
<dbReference type="FunFam" id="3.40.50.720:FF:000121">
    <property type="entry name" value="Prostaglandin reductase 2"/>
    <property type="match status" value="1"/>
</dbReference>
<dbReference type="GO" id="GO:0047522">
    <property type="term" value="F:15-oxoprostaglandin 13-reductase [NAD(P)+] activity"/>
    <property type="evidence" value="ECO:0007669"/>
    <property type="project" value="UniProtKB-EC"/>
</dbReference>
<dbReference type="Gene3D" id="3.90.180.10">
    <property type="entry name" value="Medium-chain alcohol dehydrogenases, catalytic domain"/>
    <property type="match status" value="1"/>
</dbReference>
<evidence type="ECO:0000259" key="3">
    <source>
        <dbReference type="SMART" id="SM00829"/>
    </source>
</evidence>
<dbReference type="InterPro" id="IPR013149">
    <property type="entry name" value="ADH-like_C"/>
</dbReference>
<dbReference type="PANTHER" id="PTHR43677:SF3">
    <property type="entry name" value="PROSTAGLANDIN REDUCTASE 3"/>
    <property type="match status" value="1"/>
</dbReference>
<dbReference type="GO" id="GO:0005739">
    <property type="term" value="C:mitochondrion"/>
    <property type="evidence" value="ECO:0007669"/>
    <property type="project" value="TreeGrafter"/>
</dbReference>
<evidence type="ECO:0000313" key="4">
    <source>
        <dbReference type="EMBL" id="KAF7488171.1"/>
    </source>
</evidence>
<dbReference type="InterPro" id="IPR002364">
    <property type="entry name" value="Quin_OxRdtase/zeta-crystal_CS"/>
</dbReference>
<dbReference type="EnsemblMetazoa" id="SSS_6989s_mrna">
    <property type="protein sequence ID" value="KAF7488171.1"/>
    <property type="gene ID" value="SSS_6989"/>
</dbReference>
<dbReference type="PROSITE" id="PS01162">
    <property type="entry name" value="QOR_ZETA_CRYSTAL"/>
    <property type="match status" value="1"/>
</dbReference>
<dbReference type="OrthoDB" id="809632at2759"/>
<dbReference type="Proteomes" id="UP000070412">
    <property type="component" value="Unassembled WGS sequence"/>
</dbReference>
<reference evidence="4" key="2">
    <citation type="submission" date="2020-01" db="EMBL/GenBank/DDBJ databases">
        <authorList>
            <person name="Korhonen P.K.K."/>
            <person name="Guangxu M.G."/>
            <person name="Wang T.W."/>
            <person name="Stroehlein A.J.S."/>
            <person name="Young N.D."/>
            <person name="Ang C.-S.A."/>
            <person name="Fernando D.W.F."/>
            <person name="Lu H.L."/>
            <person name="Taylor S.T."/>
            <person name="Ehtesham M.E.M."/>
            <person name="Najaraj S.H.N."/>
            <person name="Harsha G.H.G."/>
            <person name="Madugundu A.M."/>
            <person name="Renuse S.R."/>
            <person name="Holt D.H."/>
            <person name="Pandey A.P."/>
            <person name="Papenfuss A.P."/>
            <person name="Gasser R.B.G."/>
            <person name="Fischer K.F."/>
        </authorList>
    </citation>
    <scope>NUCLEOTIDE SEQUENCE</scope>
    <source>
        <strain evidence="4">SSS_KF_BRIS2020</strain>
    </source>
</reference>
<evidence type="ECO:0000313" key="5">
    <source>
        <dbReference type="EnsemblMetazoa" id="KAF7488171.1"/>
    </source>
</evidence>
<sequence>MSKVFNKLQVFTKTPNFREAVKVVTKPLIEPKDDEGLGLIDAVGSKVEMQPNTPVMVMKSQNSDCFSEYVYATKKELIPLPDLRPNYLVSAVNGLTASIALDKKAFLKENEKILVTAAAGGTGQIVVQWAKKCGAYVIAMTSSDAKSQMLKSLGADFIINYRTENVSEVLQKNFPQGVDVVWETIGGETMRTLFNHLAVRGRMVLIGAITNYSKDGNFSVPIDDLNLKLLMGSKSLVGFMLPNYSDSYPEYLPKLIGMIANGSIQANVDLGENTAEGKFFGLDQIARAEEHLHSGKNIGKVVVQIQEA</sequence>
<dbReference type="Gene3D" id="3.40.50.720">
    <property type="entry name" value="NAD(P)-binding Rossmann-like Domain"/>
    <property type="match status" value="1"/>
</dbReference>
<evidence type="ECO:0000256" key="2">
    <source>
        <dbReference type="ARBA" id="ARBA00023002"/>
    </source>
</evidence>
<dbReference type="SUPFAM" id="SSF51735">
    <property type="entry name" value="NAD(P)-binding Rossmann-fold domains"/>
    <property type="match status" value="1"/>
</dbReference>
<keyword evidence="2" id="KW-0560">Oxidoreductase</keyword>
<dbReference type="SMART" id="SM00829">
    <property type="entry name" value="PKS_ER"/>
    <property type="match status" value="1"/>
</dbReference>
<keyword evidence="6" id="KW-1185">Reference proteome</keyword>
<accession>A0A834R1C2</accession>
<evidence type="ECO:0000256" key="1">
    <source>
        <dbReference type="ARBA" id="ARBA00011981"/>
    </source>
</evidence>
<dbReference type="EC" id="1.3.1.48" evidence="1"/>
<evidence type="ECO:0000313" key="6">
    <source>
        <dbReference type="Proteomes" id="UP000070412"/>
    </source>
</evidence>